<reference evidence="2" key="1">
    <citation type="journal article" date="2019" name="Int. J. Syst. Evol. Microbiol.">
        <title>The Global Catalogue of Microorganisms (GCM) 10K type strain sequencing project: providing services to taxonomists for standard genome sequencing and annotation.</title>
        <authorList>
            <consortium name="The Broad Institute Genomics Platform"/>
            <consortium name="The Broad Institute Genome Sequencing Center for Infectious Disease"/>
            <person name="Wu L."/>
            <person name="Ma J."/>
        </authorList>
    </citation>
    <scope>NUCLEOTIDE SEQUENCE [LARGE SCALE GENOMIC DNA]</scope>
    <source>
        <strain evidence="2">CCUG 59778</strain>
    </source>
</reference>
<dbReference type="Pfam" id="PF13576">
    <property type="entry name" value="Pentapeptide_3"/>
    <property type="match status" value="2"/>
</dbReference>
<accession>A0ABW0EWT3</accession>
<dbReference type="Proteomes" id="UP001596157">
    <property type="component" value="Unassembled WGS sequence"/>
</dbReference>
<dbReference type="InterPro" id="IPR001646">
    <property type="entry name" value="5peptide_repeat"/>
</dbReference>
<dbReference type="RefSeq" id="WP_378251271.1">
    <property type="nucleotide sequence ID" value="NZ_JBHSKF010000032.1"/>
</dbReference>
<comment type="caution">
    <text evidence="1">The sequence shown here is derived from an EMBL/GenBank/DDBJ whole genome shotgun (WGS) entry which is preliminary data.</text>
</comment>
<keyword evidence="2" id="KW-1185">Reference proteome</keyword>
<evidence type="ECO:0000313" key="1">
    <source>
        <dbReference type="EMBL" id="MFC5291352.1"/>
    </source>
</evidence>
<protein>
    <submittedName>
        <fullName evidence="1">Pentapeptide repeat-containing protein</fullName>
    </submittedName>
</protein>
<dbReference type="EMBL" id="JBHSKF010000032">
    <property type="protein sequence ID" value="MFC5291352.1"/>
    <property type="molecule type" value="Genomic_DNA"/>
</dbReference>
<proteinExistence type="predicted"/>
<organism evidence="1 2">
    <name type="scientific">Actinokineospora guangxiensis</name>
    <dbReference type="NCBI Taxonomy" id="1490288"/>
    <lineage>
        <taxon>Bacteria</taxon>
        <taxon>Bacillati</taxon>
        <taxon>Actinomycetota</taxon>
        <taxon>Actinomycetes</taxon>
        <taxon>Pseudonocardiales</taxon>
        <taxon>Pseudonocardiaceae</taxon>
        <taxon>Actinokineospora</taxon>
    </lineage>
</organism>
<dbReference type="Gene3D" id="2.160.20.80">
    <property type="entry name" value="E3 ubiquitin-protein ligase SopA"/>
    <property type="match status" value="1"/>
</dbReference>
<evidence type="ECO:0000313" key="2">
    <source>
        <dbReference type="Proteomes" id="UP001596157"/>
    </source>
</evidence>
<sequence>MKAYLPELGLDEWDAAKAVFECAVTLVDARFHGRASFAGAKFKGEANFANATFEAEADFGAVSFEQGANFGKATFKQRAFFKETQFKLEEAVSASTTYFNGAQFEGAAVFLRTRFHDVVFDEARFGKTANLEHAQSAGKISFKEAKFDGSFDLTHLRCGGDLDLTATQFEAYTQWFDAWVYKDILLRSATFTHYFDATSFWCNRFIASRASWQAGAQMSFDKNSDIYLDQASFGQPSLLFTQMDSERSALLMQHGRGAERPTYPRLISVRGANLEKLTISGLDMSACRFVDSHNLDKLRLEGRETFALTPSSRLWTHRIVIAEEHSEFRRS</sequence>
<name>A0ABW0EWT3_9PSEU</name>
<gene>
    <name evidence="1" type="ORF">ACFPM7_30260</name>
</gene>